<dbReference type="PANTHER" id="PTHR23028">
    <property type="entry name" value="ACETYLTRANSFERASE"/>
    <property type="match status" value="1"/>
</dbReference>
<proteinExistence type="predicted"/>
<evidence type="ECO:0000256" key="1">
    <source>
        <dbReference type="SAM" id="MobiDB-lite"/>
    </source>
</evidence>
<dbReference type="AlphaFoldDB" id="E6TAD0"/>
<feature type="transmembrane region" description="Helical" evidence="2">
    <location>
        <begin position="228"/>
        <end position="246"/>
    </location>
</feature>
<dbReference type="GO" id="GO:0016747">
    <property type="term" value="F:acyltransferase activity, transferring groups other than amino-acyl groups"/>
    <property type="evidence" value="ECO:0007669"/>
    <property type="project" value="InterPro"/>
</dbReference>
<dbReference type="InterPro" id="IPR050879">
    <property type="entry name" value="Acyltransferase_3"/>
</dbReference>
<dbReference type="InterPro" id="IPR002656">
    <property type="entry name" value="Acyl_transf_3_dom"/>
</dbReference>
<dbReference type="KEGG" id="msp:Mspyr1_17920"/>
<feature type="transmembrane region" description="Helical" evidence="2">
    <location>
        <begin position="290"/>
        <end position="307"/>
    </location>
</feature>
<evidence type="ECO:0000256" key="2">
    <source>
        <dbReference type="SAM" id="Phobius"/>
    </source>
</evidence>
<keyword evidence="2" id="KW-0472">Membrane</keyword>
<evidence type="ECO:0000259" key="3">
    <source>
        <dbReference type="Pfam" id="PF01757"/>
    </source>
</evidence>
<feature type="transmembrane region" description="Helical" evidence="2">
    <location>
        <begin position="327"/>
        <end position="347"/>
    </location>
</feature>
<feature type="transmembrane region" description="Helical" evidence="2">
    <location>
        <begin position="107"/>
        <end position="125"/>
    </location>
</feature>
<protein>
    <submittedName>
        <fullName evidence="4">Predicted acyltransferase</fullName>
    </submittedName>
</protein>
<sequence>MSVSLGAAPAGPPSAPPIHLRDHARDPALTGLRAVAALLVVGTHAAFATGYLTHGYLGTMAARMDIGVALFFVLSGFLLFQPWVSAAAEGRPAPSVRRYGRRRVRRIVPAYLITVVAVFEIYTVFTPGPNPGQTWSGLLRHLTFTQIYSDDYLATMLHPGLSQMWSLAVEVSFYLALPALAFAIFPIACRRRWHPGRALAAIAVLAAVSPVWTLAATTTDVLPNSAGMWLPAHLAWFAGGMALAVLRATGARCPTAVALPLAGLLYLVVSTPLGGTIAGPDPAWVPVMKSTLYAVIATLAVAPAALASRDSYSRVLASRPMVWLGEISYEIFLVHVAVMALTMNLVLDWPLFTGSMPGLIAATLVLTIPPAWLLHTVTRPGQRSQSGQQCLQRPAAVRRRVLLLGPEFGRRPLRTGGQEHRVVAESAVAARLPQDGASPLTAHHPAVRLTGSGHQRTRRHERRAAPRVGHVADLTEQQRGVGGVVTVASGPPGAEHPRHPVEGVHLQTGIVGHRGQTRRGERVPRLGQGVLLEGRARLRRLVEGRHVVEGDQRQPGHPGGVEHPPQLGELLAVARRDQ</sequence>
<keyword evidence="2" id="KW-0812">Transmembrane</keyword>
<organism evidence="4 5">
    <name type="scientific">Mycolicibacterium gilvum (strain DSM 45189 / LMG 24558 / Spyr1)</name>
    <name type="common">Mycobacterium gilvum</name>
    <dbReference type="NCBI Taxonomy" id="278137"/>
    <lineage>
        <taxon>Bacteria</taxon>
        <taxon>Bacillati</taxon>
        <taxon>Actinomycetota</taxon>
        <taxon>Actinomycetes</taxon>
        <taxon>Mycobacteriales</taxon>
        <taxon>Mycobacteriaceae</taxon>
        <taxon>Mycolicibacterium</taxon>
    </lineage>
</organism>
<feature type="transmembrane region" description="Helical" evidence="2">
    <location>
        <begin position="31"/>
        <end position="54"/>
    </location>
</feature>
<dbReference type="Pfam" id="PF01757">
    <property type="entry name" value="Acyl_transf_3"/>
    <property type="match status" value="1"/>
</dbReference>
<dbReference type="PANTHER" id="PTHR23028:SF53">
    <property type="entry name" value="ACYL_TRANSF_3 DOMAIN-CONTAINING PROTEIN"/>
    <property type="match status" value="1"/>
</dbReference>
<reference evidence="4 5" key="1">
    <citation type="journal article" date="2011" name="Stand. Genomic Sci.">
        <title>Complete genome sequence of Mycobacterium sp. strain (Spyr1) and reclassification to Mycobacterium gilvum Spyr1.</title>
        <authorList>
            <person name="Kallimanis A."/>
            <person name="Karabika E."/>
            <person name="Mavromatis K."/>
            <person name="Lapidus A."/>
            <person name="Labutti K.M."/>
            <person name="Liolios K."/>
            <person name="Ivanova N."/>
            <person name="Goodwin L."/>
            <person name="Woyke T."/>
            <person name="Velentzas A.D."/>
            <person name="Perisynakis A."/>
            <person name="Ouzounis C.C."/>
            <person name="Kyrpides N.C."/>
            <person name="Koukkou A.I."/>
            <person name="Drainas C."/>
        </authorList>
    </citation>
    <scope>NUCLEOTIDE SEQUENCE [LARGE SCALE GENOMIC DNA]</scope>
    <source>
        <strain evidence="5">DSM 45189 / LMG 24558 / Spyr1</strain>
    </source>
</reference>
<feature type="region of interest" description="Disordered" evidence="1">
    <location>
        <begin position="1"/>
        <end position="20"/>
    </location>
</feature>
<evidence type="ECO:0000313" key="5">
    <source>
        <dbReference type="Proteomes" id="UP000008916"/>
    </source>
</evidence>
<feature type="transmembrane region" description="Helical" evidence="2">
    <location>
        <begin position="164"/>
        <end position="186"/>
    </location>
</feature>
<keyword evidence="4" id="KW-0012">Acyltransferase</keyword>
<dbReference type="GO" id="GO:0016020">
    <property type="term" value="C:membrane"/>
    <property type="evidence" value="ECO:0007669"/>
    <property type="project" value="TreeGrafter"/>
</dbReference>
<feature type="transmembrane region" description="Helical" evidence="2">
    <location>
        <begin position="359"/>
        <end position="377"/>
    </location>
</feature>
<keyword evidence="2" id="KW-1133">Transmembrane helix</keyword>
<name>E6TAD0_MYCSR</name>
<feature type="transmembrane region" description="Helical" evidence="2">
    <location>
        <begin position="66"/>
        <end position="86"/>
    </location>
</feature>
<feature type="transmembrane region" description="Helical" evidence="2">
    <location>
        <begin position="258"/>
        <end position="278"/>
    </location>
</feature>
<feature type="domain" description="Acyltransferase 3" evidence="3">
    <location>
        <begin position="28"/>
        <end position="374"/>
    </location>
</feature>
<feature type="transmembrane region" description="Helical" evidence="2">
    <location>
        <begin position="198"/>
        <end position="216"/>
    </location>
</feature>
<evidence type="ECO:0000313" key="4">
    <source>
        <dbReference type="EMBL" id="ADT98454.1"/>
    </source>
</evidence>
<dbReference type="GO" id="GO:0009103">
    <property type="term" value="P:lipopolysaccharide biosynthetic process"/>
    <property type="evidence" value="ECO:0007669"/>
    <property type="project" value="TreeGrafter"/>
</dbReference>
<dbReference type="Proteomes" id="UP000008916">
    <property type="component" value="Chromosome"/>
</dbReference>
<keyword evidence="5" id="KW-1185">Reference proteome</keyword>
<dbReference type="EMBL" id="CP002385">
    <property type="protein sequence ID" value="ADT98454.1"/>
    <property type="molecule type" value="Genomic_DNA"/>
</dbReference>
<gene>
    <name evidence="4" type="ordered locus">Mspyr1_17920</name>
</gene>
<accession>E6TAD0</accession>
<keyword evidence="4" id="KW-0808">Transferase</keyword>
<dbReference type="HOGENOM" id="CLU_471607_0_0_11"/>